<keyword evidence="3" id="KW-1185">Reference proteome</keyword>
<accession>A0ABM0JNN2</accession>
<organism evidence="3 4">
    <name type="scientific">Aplysia californica</name>
    <name type="common">California sea hare</name>
    <dbReference type="NCBI Taxonomy" id="6500"/>
    <lineage>
        <taxon>Eukaryota</taxon>
        <taxon>Metazoa</taxon>
        <taxon>Spiralia</taxon>
        <taxon>Lophotrochozoa</taxon>
        <taxon>Mollusca</taxon>
        <taxon>Gastropoda</taxon>
        <taxon>Heterobranchia</taxon>
        <taxon>Euthyneura</taxon>
        <taxon>Tectipleura</taxon>
        <taxon>Aplysiida</taxon>
        <taxon>Aplysioidea</taxon>
        <taxon>Aplysiidae</taxon>
        <taxon>Aplysia</taxon>
    </lineage>
</organism>
<feature type="region of interest" description="Disordered" evidence="2">
    <location>
        <begin position="1"/>
        <end position="111"/>
    </location>
</feature>
<feature type="compositionally biased region" description="Basic and acidic residues" evidence="2">
    <location>
        <begin position="277"/>
        <end position="293"/>
    </location>
</feature>
<evidence type="ECO:0000256" key="1">
    <source>
        <dbReference type="SAM" id="Coils"/>
    </source>
</evidence>
<feature type="coiled-coil region" evidence="1">
    <location>
        <begin position="111"/>
        <end position="218"/>
    </location>
</feature>
<reference evidence="4" key="1">
    <citation type="submission" date="2025-08" db="UniProtKB">
        <authorList>
            <consortium name="RefSeq"/>
        </authorList>
    </citation>
    <scope>IDENTIFICATION</scope>
</reference>
<evidence type="ECO:0000313" key="3">
    <source>
        <dbReference type="Proteomes" id="UP000694888"/>
    </source>
</evidence>
<evidence type="ECO:0000256" key="2">
    <source>
        <dbReference type="SAM" id="MobiDB-lite"/>
    </source>
</evidence>
<dbReference type="RefSeq" id="XP_005097923.1">
    <property type="nucleotide sequence ID" value="XM_005097866.3"/>
</dbReference>
<feature type="region of interest" description="Disordered" evidence="2">
    <location>
        <begin position="237"/>
        <end position="350"/>
    </location>
</feature>
<name>A0ABM0JNN2_APLCA</name>
<feature type="compositionally biased region" description="Polar residues" evidence="2">
    <location>
        <begin position="336"/>
        <end position="350"/>
    </location>
</feature>
<evidence type="ECO:0000313" key="4">
    <source>
        <dbReference type="RefSeq" id="XP_005097923.1"/>
    </source>
</evidence>
<feature type="compositionally biased region" description="Acidic residues" evidence="2">
    <location>
        <begin position="299"/>
        <end position="310"/>
    </location>
</feature>
<dbReference type="GeneID" id="101862796"/>
<feature type="compositionally biased region" description="Polar residues" evidence="2">
    <location>
        <begin position="60"/>
        <end position="70"/>
    </location>
</feature>
<sequence>MAFNNKNKSRIPVPKEDAHHQDTEEVEVQDPVQSHLKTGNHAAVGKPAKDVSKKQKKTQQRSNPVPQPSSHHPLAKAMQKRPPVTEVNQSSETYADEKIESVSQKLRGQSKADYLKRKEEMERQLHEAEAQLGTMTDLLEQREKLLQEAQEDAENKTSALQERITDQEEKLILNGIDPVTGEKTVIAEEDKEKMESTKKFTKKRIQKMREKLRQMSAQTETYLVDIENTVHYLESLEDASERAGPISEETQKLVDDAGSDEFIAKVYAENVPPPTKPAKDPARPNDAERESPSGRESPQDDDDGDDDEKEEGSQAENLDSKFFITSREGEAGDTEVLQSNLTTDVQQEDS</sequence>
<dbReference type="Proteomes" id="UP000694888">
    <property type="component" value="Unplaced"/>
</dbReference>
<protein>
    <submittedName>
        <fullName evidence="4">Uncharacterized protein DDB_G0283697</fullName>
    </submittedName>
</protein>
<keyword evidence="1" id="KW-0175">Coiled coil</keyword>
<gene>
    <name evidence="4" type="primary">LOC101862796</name>
</gene>
<proteinExistence type="predicted"/>
<feature type="compositionally biased region" description="Basic and acidic residues" evidence="2">
    <location>
        <begin position="13"/>
        <end position="23"/>
    </location>
</feature>